<comment type="similarity">
    <text evidence="1">Belongs to the HIT family.</text>
</comment>
<dbReference type="AlphaFoldDB" id="A0A9P8TB66"/>
<dbReference type="Gene3D" id="3.30.200.40">
    <property type="entry name" value="Scavenger mRNA decapping enzyme, N-terminal domain"/>
    <property type="match status" value="1"/>
</dbReference>
<dbReference type="GO" id="GO:0000290">
    <property type="term" value="P:deadenylation-dependent decapping of nuclear-transcribed mRNA"/>
    <property type="evidence" value="ECO:0007669"/>
    <property type="project" value="InterPro"/>
</dbReference>
<dbReference type="InterPro" id="IPR036265">
    <property type="entry name" value="HIT-like_sf"/>
</dbReference>
<feature type="binding site" evidence="3">
    <location>
        <position position="141"/>
    </location>
    <ligand>
        <name>substrate</name>
    </ligand>
</feature>
<dbReference type="GO" id="GO:0000932">
    <property type="term" value="C:P-body"/>
    <property type="evidence" value="ECO:0007669"/>
    <property type="project" value="TreeGrafter"/>
</dbReference>
<reference evidence="4" key="2">
    <citation type="submission" date="2021-01" db="EMBL/GenBank/DDBJ databases">
        <authorList>
            <person name="Schikora-Tamarit M.A."/>
        </authorList>
    </citation>
    <scope>NUCLEOTIDE SEQUENCE</scope>
    <source>
        <strain evidence="4">CBS6341</strain>
    </source>
</reference>
<dbReference type="Proteomes" id="UP000769528">
    <property type="component" value="Unassembled WGS sequence"/>
</dbReference>
<accession>A0A9P8TB66</accession>
<dbReference type="PANTHER" id="PTHR12978">
    <property type="entry name" value="HISTIDINE TRIAD HIT PROTEIN MEMBER"/>
    <property type="match status" value="1"/>
</dbReference>
<dbReference type="Pfam" id="PF11969">
    <property type="entry name" value="DcpS_C"/>
    <property type="match status" value="1"/>
</dbReference>
<dbReference type="InterPro" id="IPR011145">
    <property type="entry name" value="Scavenger_mRNA_decap_enz_N"/>
</dbReference>
<comment type="caution">
    <text evidence="4">The sequence shown here is derived from an EMBL/GenBank/DDBJ whole genome shotgun (WGS) entry which is preliminary data.</text>
</comment>
<keyword evidence="5" id="KW-1185">Reference proteome</keyword>
<gene>
    <name evidence="4" type="ORF">WICMUC_004321</name>
</gene>
<protein>
    <recommendedName>
        <fullName evidence="6">M7GpppX diphosphatase</fullName>
    </recommendedName>
</protein>
<dbReference type="GO" id="GO:0000340">
    <property type="term" value="F:RNA 7-methylguanosine cap binding"/>
    <property type="evidence" value="ECO:0007669"/>
    <property type="project" value="TreeGrafter"/>
</dbReference>
<dbReference type="GO" id="GO:0005634">
    <property type="term" value="C:nucleus"/>
    <property type="evidence" value="ECO:0007669"/>
    <property type="project" value="TreeGrafter"/>
</dbReference>
<dbReference type="OrthoDB" id="10264956at2759"/>
<feature type="active site" description="Nucleophile" evidence="2">
    <location>
        <position position="245"/>
    </location>
</feature>
<evidence type="ECO:0000313" key="5">
    <source>
        <dbReference type="Proteomes" id="UP000769528"/>
    </source>
</evidence>
<dbReference type="Gene3D" id="3.30.428.10">
    <property type="entry name" value="HIT-like"/>
    <property type="match status" value="1"/>
</dbReference>
<proteinExistence type="inferred from homology"/>
<dbReference type="SUPFAM" id="SSF102860">
    <property type="entry name" value="mRNA decapping enzyme DcpS N-terminal domain"/>
    <property type="match status" value="1"/>
</dbReference>
<feature type="binding site" evidence="3">
    <location>
        <position position="151"/>
    </location>
    <ligand>
        <name>substrate</name>
    </ligand>
</feature>
<evidence type="ECO:0000256" key="1">
    <source>
        <dbReference type="ARBA" id="ARBA00010208"/>
    </source>
</evidence>
<evidence type="ECO:0000256" key="3">
    <source>
        <dbReference type="PIRSR" id="PIRSR028973-2"/>
    </source>
</evidence>
<reference evidence="4" key="1">
    <citation type="journal article" date="2021" name="Open Biol.">
        <title>Shared evolutionary footprints suggest mitochondrial oxidative damage underlies multiple complex I losses in fungi.</title>
        <authorList>
            <person name="Schikora-Tamarit M.A."/>
            <person name="Marcet-Houben M."/>
            <person name="Nosek J."/>
            <person name="Gabaldon T."/>
        </authorList>
    </citation>
    <scope>NUCLEOTIDE SEQUENCE</scope>
    <source>
        <strain evidence="4">CBS6341</strain>
    </source>
</reference>
<evidence type="ECO:0000256" key="2">
    <source>
        <dbReference type="PIRSR" id="PIRSR028973-1"/>
    </source>
</evidence>
<dbReference type="PIRSF" id="PIRSF028973">
    <property type="entry name" value="Scavenger_mRNA_decap_enz"/>
    <property type="match status" value="1"/>
</dbReference>
<dbReference type="GO" id="GO:0016787">
    <property type="term" value="F:hydrolase activity"/>
    <property type="evidence" value="ECO:0007669"/>
    <property type="project" value="InterPro"/>
</dbReference>
<dbReference type="Pfam" id="PF05652">
    <property type="entry name" value="DcpS"/>
    <property type="match status" value="1"/>
</dbReference>
<dbReference type="InterPro" id="IPR008594">
    <property type="entry name" value="DcpS/DCS2"/>
</dbReference>
<dbReference type="FunFam" id="3.30.428.10:FF:000015">
    <property type="entry name" value="m7GpppX diphosphatase"/>
    <property type="match status" value="1"/>
</dbReference>
<name>A0A9P8TB66_9ASCO</name>
<evidence type="ECO:0008006" key="6">
    <source>
        <dbReference type="Google" id="ProtNLM"/>
    </source>
</evidence>
<feature type="binding site" evidence="3">
    <location>
        <position position="171"/>
    </location>
    <ligand>
        <name>substrate</name>
    </ligand>
</feature>
<feature type="binding site" evidence="3">
    <location>
        <begin position="236"/>
        <end position="247"/>
    </location>
    <ligand>
        <name>substrate</name>
    </ligand>
</feature>
<dbReference type="PANTHER" id="PTHR12978:SF0">
    <property type="entry name" value="M7GPPPX DIPHOSPHATASE"/>
    <property type="match status" value="1"/>
</dbReference>
<feature type="binding site" evidence="3">
    <location>
        <position position="173"/>
    </location>
    <ligand>
        <name>substrate</name>
    </ligand>
</feature>
<evidence type="ECO:0000313" key="4">
    <source>
        <dbReference type="EMBL" id="KAH3672349.1"/>
    </source>
</evidence>
<organism evidence="4 5">
    <name type="scientific">Wickerhamomyces mucosus</name>
    <dbReference type="NCBI Taxonomy" id="1378264"/>
    <lineage>
        <taxon>Eukaryota</taxon>
        <taxon>Fungi</taxon>
        <taxon>Dikarya</taxon>
        <taxon>Ascomycota</taxon>
        <taxon>Saccharomycotina</taxon>
        <taxon>Saccharomycetes</taxon>
        <taxon>Phaffomycetales</taxon>
        <taxon>Wickerhamomycetaceae</taxon>
        <taxon>Wickerhamomyces</taxon>
    </lineage>
</organism>
<dbReference type="SUPFAM" id="SSF54197">
    <property type="entry name" value="HIT-like"/>
    <property type="match status" value="1"/>
</dbReference>
<dbReference type="EMBL" id="JAEUBF010001156">
    <property type="protein sequence ID" value="KAH3672349.1"/>
    <property type="molecule type" value="Genomic_DNA"/>
</dbReference>
<sequence>MALQEIVKKFQFDRVLTSNPQTKTVALLGFIDGKQAIISFEKSHFLISKNDSLQTAQSFLTSILDVKPITENDVYHWGLITLFQDIEKTPAAKLNLIYPATETHIKKYDQQKYHLINETPELYQKYVEPYIQTMVGERIKWVKNILFEGYEAESVIYRYEDKNNGFILLPDMKWDGINIDSLYILAIVFREDIKSLRDINITHKEWLKDINIRIRNSISKHYKNAVWPDELRLFVHYQPSYYHFHIHAVNIAHDGLGNGIAVGKAILLEDIIEQLDFLGEKGFAQKTIPYIIGENHDLWKKGFKEEHYRNLTEQGFEFLDNK</sequence>